<dbReference type="Proteomes" id="UP000034160">
    <property type="component" value="Unassembled WGS sequence"/>
</dbReference>
<dbReference type="Pfam" id="PF07885">
    <property type="entry name" value="Ion_trans_2"/>
    <property type="match status" value="1"/>
</dbReference>
<keyword evidence="5" id="KW-0406">Ion transport</keyword>
<comment type="caution">
    <text evidence="10">The sequence shown here is derived from an EMBL/GenBank/DDBJ whole genome shotgun (WGS) entry which is preliminary data.</text>
</comment>
<evidence type="ECO:0000259" key="9">
    <source>
        <dbReference type="Pfam" id="PF07885"/>
    </source>
</evidence>
<reference evidence="10 11" key="1">
    <citation type="journal article" date="2015" name="Nature">
        <title>rRNA introns, odd ribosomes, and small enigmatic genomes across a large radiation of phyla.</title>
        <authorList>
            <person name="Brown C.T."/>
            <person name="Hug L.A."/>
            <person name="Thomas B.C."/>
            <person name="Sharon I."/>
            <person name="Castelle C.J."/>
            <person name="Singh A."/>
            <person name="Wilkins M.J."/>
            <person name="Williams K.H."/>
            <person name="Banfield J.F."/>
        </authorList>
    </citation>
    <scope>NUCLEOTIDE SEQUENCE [LARGE SCALE GENOMIC DNA]</scope>
</reference>
<dbReference type="STRING" id="1618356.UU93_C0037G0004"/>
<proteinExistence type="predicted"/>
<dbReference type="PRINTS" id="PR00169">
    <property type="entry name" value="KCHANNEL"/>
</dbReference>
<keyword evidence="3 8" id="KW-0812">Transmembrane</keyword>
<gene>
    <name evidence="10" type="ORF">UU93_C0037G0004</name>
</gene>
<sequence length="121" mass="13685">MGILIVPVESRDPKVVIHSVEEGIWWAFTTVTGVGYGDFVPVTITGRLIGIALEITGVIFFGLIVGIIGITMTKRQEEFVWFRLFDRLDSLEAKLQRIERQNAANVKQTLAEHDEKRTKDK</sequence>
<dbReference type="SUPFAM" id="SSF81324">
    <property type="entry name" value="Voltage-gated potassium channels"/>
    <property type="match status" value="1"/>
</dbReference>
<dbReference type="GO" id="GO:0005249">
    <property type="term" value="F:voltage-gated potassium channel activity"/>
    <property type="evidence" value="ECO:0007669"/>
    <property type="project" value="InterPro"/>
</dbReference>
<keyword evidence="4 8" id="KW-1133">Transmembrane helix</keyword>
<dbReference type="InterPro" id="IPR013099">
    <property type="entry name" value="K_chnl_dom"/>
</dbReference>
<accession>A0A0G1AZ00</accession>
<keyword evidence="7 10" id="KW-0407">Ion channel</keyword>
<evidence type="ECO:0000256" key="7">
    <source>
        <dbReference type="ARBA" id="ARBA00023303"/>
    </source>
</evidence>
<dbReference type="GO" id="GO:0001508">
    <property type="term" value="P:action potential"/>
    <property type="evidence" value="ECO:0007669"/>
    <property type="project" value="TreeGrafter"/>
</dbReference>
<evidence type="ECO:0000256" key="5">
    <source>
        <dbReference type="ARBA" id="ARBA00023065"/>
    </source>
</evidence>
<keyword evidence="2" id="KW-0813">Transport</keyword>
<dbReference type="PANTHER" id="PTHR11537">
    <property type="entry name" value="VOLTAGE-GATED POTASSIUM CHANNEL"/>
    <property type="match status" value="1"/>
</dbReference>
<evidence type="ECO:0000256" key="4">
    <source>
        <dbReference type="ARBA" id="ARBA00022989"/>
    </source>
</evidence>
<evidence type="ECO:0000256" key="8">
    <source>
        <dbReference type="SAM" id="Phobius"/>
    </source>
</evidence>
<evidence type="ECO:0000313" key="11">
    <source>
        <dbReference type="Proteomes" id="UP000034160"/>
    </source>
</evidence>
<dbReference type="EMBL" id="LCCN01000037">
    <property type="protein sequence ID" value="KKS30483.1"/>
    <property type="molecule type" value="Genomic_DNA"/>
</dbReference>
<evidence type="ECO:0000256" key="2">
    <source>
        <dbReference type="ARBA" id="ARBA00022448"/>
    </source>
</evidence>
<comment type="subcellular location">
    <subcellularLocation>
        <location evidence="1">Membrane</location>
        <topology evidence="1">Multi-pass membrane protein</topology>
    </subcellularLocation>
</comment>
<feature type="domain" description="Potassium channel" evidence="9">
    <location>
        <begin position="19"/>
        <end position="73"/>
    </location>
</feature>
<dbReference type="GO" id="GO:0008076">
    <property type="term" value="C:voltage-gated potassium channel complex"/>
    <property type="evidence" value="ECO:0007669"/>
    <property type="project" value="InterPro"/>
</dbReference>
<name>A0A0G1AZ00_9BACT</name>
<evidence type="ECO:0000256" key="1">
    <source>
        <dbReference type="ARBA" id="ARBA00004141"/>
    </source>
</evidence>
<organism evidence="10 11">
    <name type="scientific">Candidatus Amesbacteria bacterium GW2011_GWA2_42_12</name>
    <dbReference type="NCBI Taxonomy" id="1618356"/>
    <lineage>
        <taxon>Bacteria</taxon>
        <taxon>Candidatus Amesiibacteriota</taxon>
    </lineage>
</organism>
<feature type="transmembrane region" description="Helical" evidence="8">
    <location>
        <begin position="48"/>
        <end position="70"/>
    </location>
</feature>
<dbReference type="PANTHER" id="PTHR11537:SF254">
    <property type="entry name" value="POTASSIUM VOLTAGE-GATED CHANNEL PROTEIN SHAB"/>
    <property type="match status" value="1"/>
</dbReference>
<protein>
    <submittedName>
        <fullName evidence="10">Putative potassium channel protein</fullName>
    </submittedName>
</protein>
<keyword evidence="6 8" id="KW-0472">Membrane</keyword>
<dbReference type="AlphaFoldDB" id="A0A0G1AZ00"/>
<evidence type="ECO:0000256" key="3">
    <source>
        <dbReference type="ARBA" id="ARBA00022692"/>
    </source>
</evidence>
<evidence type="ECO:0000313" key="10">
    <source>
        <dbReference type="EMBL" id="KKS30483.1"/>
    </source>
</evidence>
<evidence type="ECO:0000256" key="6">
    <source>
        <dbReference type="ARBA" id="ARBA00023136"/>
    </source>
</evidence>
<dbReference type="InterPro" id="IPR028325">
    <property type="entry name" value="VG_K_chnl"/>
</dbReference>
<dbReference type="Gene3D" id="1.10.287.70">
    <property type="match status" value="1"/>
</dbReference>